<evidence type="ECO:0000313" key="10">
    <source>
        <dbReference type="Proteomes" id="UP000886851"/>
    </source>
</evidence>
<feature type="domain" description="RagB/SusD" evidence="7">
    <location>
        <begin position="361"/>
        <end position="543"/>
    </location>
</feature>
<dbReference type="EMBL" id="DXCV01000081">
    <property type="protein sequence ID" value="HIY89339.1"/>
    <property type="molecule type" value="Genomic_DNA"/>
</dbReference>
<dbReference type="Gene3D" id="1.10.3780.10">
    <property type="entry name" value="SusD-like"/>
    <property type="match status" value="1"/>
</dbReference>
<dbReference type="GO" id="GO:0009279">
    <property type="term" value="C:cell outer membrane"/>
    <property type="evidence" value="ECO:0007669"/>
    <property type="project" value="UniProtKB-SubCell"/>
</dbReference>
<evidence type="ECO:0000313" key="9">
    <source>
        <dbReference type="EMBL" id="HIY89339.1"/>
    </source>
</evidence>
<feature type="domain" description="SusD-like N-terminal" evidence="8">
    <location>
        <begin position="95"/>
        <end position="235"/>
    </location>
</feature>
<feature type="chain" id="PRO_5039688663" evidence="6">
    <location>
        <begin position="25"/>
        <end position="543"/>
    </location>
</feature>
<keyword evidence="5" id="KW-0998">Cell outer membrane</keyword>
<evidence type="ECO:0000256" key="2">
    <source>
        <dbReference type="ARBA" id="ARBA00006275"/>
    </source>
</evidence>
<keyword evidence="4" id="KW-0472">Membrane</keyword>
<dbReference type="InterPro" id="IPR012944">
    <property type="entry name" value="SusD_RagB_dom"/>
</dbReference>
<reference evidence="9" key="1">
    <citation type="journal article" date="2021" name="PeerJ">
        <title>Extensive microbial diversity within the chicken gut microbiome revealed by metagenomics and culture.</title>
        <authorList>
            <person name="Gilroy R."/>
            <person name="Ravi A."/>
            <person name="Getino M."/>
            <person name="Pursley I."/>
            <person name="Horton D.L."/>
            <person name="Alikhan N.F."/>
            <person name="Baker D."/>
            <person name="Gharbi K."/>
            <person name="Hall N."/>
            <person name="Watson M."/>
            <person name="Adriaenssens E.M."/>
            <person name="Foster-Nyarko E."/>
            <person name="Jarju S."/>
            <person name="Secka A."/>
            <person name="Antonio M."/>
            <person name="Oren A."/>
            <person name="Chaudhuri R.R."/>
            <person name="La Ragione R."/>
            <person name="Hildebrand F."/>
            <person name="Pallen M.J."/>
        </authorList>
    </citation>
    <scope>NUCLEOTIDE SEQUENCE</scope>
    <source>
        <strain evidence="9">Gambia2-208</strain>
    </source>
</reference>
<evidence type="ECO:0000259" key="7">
    <source>
        <dbReference type="Pfam" id="PF07980"/>
    </source>
</evidence>
<comment type="subcellular location">
    <subcellularLocation>
        <location evidence="1">Cell outer membrane</location>
    </subcellularLocation>
</comment>
<comment type="similarity">
    <text evidence="2">Belongs to the SusD family.</text>
</comment>
<evidence type="ECO:0000256" key="5">
    <source>
        <dbReference type="ARBA" id="ARBA00023237"/>
    </source>
</evidence>
<proteinExistence type="inferred from homology"/>
<evidence type="ECO:0000256" key="3">
    <source>
        <dbReference type="ARBA" id="ARBA00022729"/>
    </source>
</evidence>
<dbReference type="SUPFAM" id="SSF48452">
    <property type="entry name" value="TPR-like"/>
    <property type="match status" value="1"/>
</dbReference>
<protein>
    <submittedName>
        <fullName evidence="9">RagB/SusD family nutrient uptake outer membrane protein</fullName>
    </submittedName>
</protein>
<feature type="signal peptide" evidence="6">
    <location>
        <begin position="1"/>
        <end position="24"/>
    </location>
</feature>
<dbReference type="CDD" id="cd08977">
    <property type="entry name" value="SusD"/>
    <property type="match status" value="1"/>
</dbReference>
<dbReference type="AlphaFoldDB" id="A0A9D1ZJ71"/>
<evidence type="ECO:0000259" key="8">
    <source>
        <dbReference type="Pfam" id="PF14322"/>
    </source>
</evidence>
<comment type="caution">
    <text evidence="9">The sequence shown here is derived from an EMBL/GenBank/DDBJ whole genome shotgun (WGS) entry which is preliminary data.</text>
</comment>
<accession>A0A9D1ZJ71</accession>
<dbReference type="InterPro" id="IPR011990">
    <property type="entry name" value="TPR-like_helical_dom_sf"/>
</dbReference>
<gene>
    <name evidence="9" type="ORF">H9824_11650</name>
</gene>
<keyword evidence="3 6" id="KW-0732">Signal</keyword>
<dbReference type="Proteomes" id="UP000886851">
    <property type="component" value="Unassembled WGS sequence"/>
</dbReference>
<dbReference type="Pfam" id="PF14322">
    <property type="entry name" value="SusD-like_3"/>
    <property type="match status" value="1"/>
</dbReference>
<name>A0A9D1ZJ71_9BACE</name>
<evidence type="ECO:0000256" key="1">
    <source>
        <dbReference type="ARBA" id="ARBA00004442"/>
    </source>
</evidence>
<sequence>MKLKYITASLLAAGLVTFSGCVNDLDVFPLDPDVVTSDKAYSTAESYTQALNKIYSVWALSGQDGAGSSDINGLDPGNTVMLRCWFTLQTCPTDETKNAWGDAWVSSMNSITWTTAQVESIEGSYQRGMYIVALVNDFMKNIGNAPSEINQAQYAAEARFCRALAYYSLMDLFGRPPFITEDNYSLNPGQLETRADYFNWIESELLDIYDDLPTQAEYGHAGKAAVDALLSRMYLNAEVYTGTARYDDCITRCNNVINAGYSLADNYDELFMANNGENANASREIIFPICADGETTQSYGIGAIILGTRASSPERASGIGSGWAGFRATGNLVRVFEFPSDDESTWTDENILDKRGIFYSGTKAVDITTSYATFDTQGWSVYKFTNLNSDGTAGKNETFPDTDFPLFRLGEIYLNYAEAVARGGQGGSMETAVSYINALRARGYGDNSHNISSNWLTANANVGGTTTSVQYGNLLNERQREMYFECTRRTDLIRYGLFTSGSYLWVEKGGTPTGVAVDDHYNLYPIPTTDLSVNGSLEQNPGY</sequence>
<organism evidence="9 10">
    <name type="scientific">Candidatus Bacteroides pullicola</name>
    <dbReference type="NCBI Taxonomy" id="2838475"/>
    <lineage>
        <taxon>Bacteria</taxon>
        <taxon>Pseudomonadati</taxon>
        <taxon>Bacteroidota</taxon>
        <taxon>Bacteroidia</taxon>
        <taxon>Bacteroidales</taxon>
        <taxon>Bacteroidaceae</taxon>
        <taxon>Bacteroides</taxon>
    </lineage>
</organism>
<dbReference type="Gene3D" id="1.25.40.10">
    <property type="entry name" value="Tetratricopeptide repeat domain"/>
    <property type="match status" value="1"/>
</dbReference>
<evidence type="ECO:0000256" key="6">
    <source>
        <dbReference type="SAM" id="SignalP"/>
    </source>
</evidence>
<dbReference type="Gene3D" id="1.25.40.390">
    <property type="match status" value="1"/>
</dbReference>
<dbReference type="PROSITE" id="PS51257">
    <property type="entry name" value="PROKAR_LIPOPROTEIN"/>
    <property type="match status" value="1"/>
</dbReference>
<reference evidence="9" key="2">
    <citation type="submission" date="2021-04" db="EMBL/GenBank/DDBJ databases">
        <authorList>
            <person name="Gilroy R."/>
        </authorList>
    </citation>
    <scope>NUCLEOTIDE SEQUENCE</scope>
    <source>
        <strain evidence="9">Gambia2-208</strain>
    </source>
</reference>
<dbReference type="InterPro" id="IPR033985">
    <property type="entry name" value="SusD-like_N"/>
</dbReference>
<dbReference type="Pfam" id="PF07980">
    <property type="entry name" value="SusD_RagB"/>
    <property type="match status" value="1"/>
</dbReference>
<evidence type="ECO:0000256" key="4">
    <source>
        <dbReference type="ARBA" id="ARBA00023136"/>
    </source>
</evidence>